<dbReference type="OrthoDB" id="277931at2759"/>
<evidence type="ECO:0000313" key="7">
    <source>
        <dbReference type="EMBL" id="GEM10744.1"/>
    </source>
</evidence>
<evidence type="ECO:0000256" key="4">
    <source>
        <dbReference type="ARBA" id="ARBA00023136"/>
    </source>
</evidence>
<dbReference type="GO" id="GO:0016020">
    <property type="term" value="C:membrane"/>
    <property type="evidence" value="ECO:0007669"/>
    <property type="project" value="UniProtKB-SubCell"/>
</dbReference>
<feature type="transmembrane region" description="Helical" evidence="6">
    <location>
        <begin position="357"/>
        <end position="379"/>
    </location>
</feature>
<keyword evidence="2 6" id="KW-0812">Transmembrane</keyword>
<feature type="compositionally biased region" description="Basic and acidic residues" evidence="5">
    <location>
        <begin position="33"/>
        <end position="48"/>
    </location>
</feature>
<dbReference type="AlphaFoldDB" id="A0A511KMK5"/>
<dbReference type="PANTHER" id="PTHR17920:SF23">
    <property type="entry name" value="DUF726-DOMAIN-CONTAINING PROTEIN"/>
    <property type="match status" value="1"/>
</dbReference>
<accession>A0A511KMK5</accession>
<name>A0A511KMK5_RHOTO</name>
<evidence type="ECO:0000256" key="5">
    <source>
        <dbReference type="SAM" id="MobiDB-lite"/>
    </source>
</evidence>
<protein>
    <submittedName>
        <fullName evidence="7">DUF726 domain protein</fullName>
    </submittedName>
</protein>
<feature type="compositionally biased region" description="Pro residues" evidence="5">
    <location>
        <begin position="95"/>
        <end position="106"/>
    </location>
</feature>
<feature type="compositionally biased region" description="Low complexity" evidence="5">
    <location>
        <begin position="107"/>
        <end position="119"/>
    </location>
</feature>
<dbReference type="Proteomes" id="UP000321518">
    <property type="component" value="Unassembled WGS sequence"/>
</dbReference>
<dbReference type="PANTHER" id="PTHR17920">
    <property type="entry name" value="TRANSMEMBRANE AND COILED-COIL DOMAIN-CONTAINING PROTEIN 4 TMCO4"/>
    <property type="match status" value="1"/>
</dbReference>
<dbReference type="InterPro" id="IPR007941">
    <property type="entry name" value="DUF726"/>
</dbReference>
<evidence type="ECO:0000256" key="1">
    <source>
        <dbReference type="ARBA" id="ARBA00004141"/>
    </source>
</evidence>
<evidence type="ECO:0000313" key="8">
    <source>
        <dbReference type="Proteomes" id="UP000321518"/>
    </source>
</evidence>
<gene>
    <name evidence="7" type="ORF">Rt10032_c12g4761</name>
</gene>
<evidence type="ECO:0000256" key="6">
    <source>
        <dbReference type="SAM" id="Phobius"/>
    </source>
</evidence>
<feature type="transmembrane region" description="Helical" evidence="6">
    <location>
        <begin position="385"/>
        <end position="418"/>
    </location>
</feature>
<organism evidence="7 8">
    <name type="scientific">Rhodotorula toruloides</name>
    <name type="common">Yeast</name>
    <name type="synonym">Rhodosporidium toruloides</name>
    <dbReference type="NCBI Taxonomy" id="5286"/>
    <lineage>
        <taxon>Eukaryota</taxon>
        <taxon>Fungi</taxon>
        <taxon>Dikarya</taxon>
        <taxon>Basidiomycota</taxon>
        <taxon>Pucciniomycotina</taxon>
        <taxon>Microbotryomycetes</taxon>
        <taxon>Sporidiobolales</taxon>
        <taxon>Sporidiobolaceae</taxon>
        <taxon>Rhodotorula</taxon>
    </lineage>
</organism>
<reference evidence="7 8" key="1">
    <citation type="submission" date="2019-07" db="EMBL/GenBank/DDBJ databases">
        <title>Rhodotorula toruloides NBRC10032 genome sequencing.</title>
        <authorList>
            <person name="Shida Y."/>
            <person name="Takaku H."/>
            <person name="Ogasawara W."/>
            <person name="Mori K."/>
        </authorList>
    </citation>
    <scope>NUCLEOTIDE SEQUENCE [LARGE SCALE GENOMIC DNA]</scope>
    <source>
        <strain evidence="7 8">NBRC10032</strain>
    </source>
</reference>
<evidence type="ECO:0000256" key="2">
    <source>
        <dbReference type="ARBA" id="ARBA00022692"/>
    </source>
</evidence>
<sequence>MASPSAVGIRIDYALRVSSPAAPSAEQLKAKKTGVDGDHRRGGGMSARDDQLESHVASFDPGLKLFVAIAAKISTLHALARRYTQHLTLEDLSPPSTPPAESPPPSGSSTPSTPSQRSPPHAPKPGDTLLAQRQLDAEQERVKVLMKATIAQSVLWLTLVCGHFGIDMVQLPEEPDDGTQLDSVLSEVSAHVGEKVEKEKDGDEERKRRREKLEWEVVWELVLVSLGLVGAGQQAEEPDQKEKVGGANGAVAKVGGLFSSSSSKKTPTKPDGKGAPPPLNYTALSRSLVVCTADILGIPSQTVQDVEHTIAQFLYFQLQAANEEDKKAGEKKGDVDWDEAAKEYREKAARKNITLKWAATGAGFILGGAAIGLTGGLAAPALAPVLAGTFGIAAFSGASGAVLIGTLLGLGGGGLAGYRTHRRMKGLEDVRFEPIKDEDAPDVPRIPSLTATIVASGFLLDLKDSVDPWRLYVRSSRVDAYALKADPQNFLEAGRSLDKFVKNKLVTMGGIEVIKRTALAAVYAGVALPLTVFNSATTAFDSDFTRCREKAKKAGVLLAEILEKEVQGKRPVVLIGYGPGASLIFSCLLHLHDLQLGHLVYSAILISLPEAPWPVKWASARSVVAHELVNVWSGNDFVLGIAARFYTLSTRIAGLRPACVEGITDIDASDLLTAGHLDLRHKLPQILERVTSKRDEQPVPAPLDKEWRG</sequence>
<feature type="region of interest" description="Disordered" evidence="5">
    <location>
        <begin position="256"/>
        <end position="277"/>
    </location>
</feature>
<feature type="region of interest" description="Disordered" evidence="5">
    <location>
        <begin position="90"/>
        <end position="127"/>
    </location>
</feature>
<keyword evidence="3 6" id="KW-1133">Transmembrane helix</keyword>
<comment type="caution">
    <text evidence="7">The sequence shown here is derived from an EMBL/GenBank/DDBJ whole genome shotgun (WGS) entry which is preliminary data.</text>
</comment>
<feature type="region of interest" description="Disordered" evidence="5">
    <location>
        <begin position="21"/>
        <end position="48"/>
    </location>
</feature>
<feature type="compositionally biased region" description="Low complexity" evidence="5">
    <location>
        <begin position="256"/>
        <end position="265"/>
    </location>
</feature>
<keyword evidence="4 6" id="KW-0472">Membrane</keyword>
<evidence type="ECO:0000256" key="3">
    <source>
        <dbReference type="ARBA" id="ARBA00022989"/>
    </source>
</evidence>
<proteinExistence type="predicted"/>
<comment type="subcellular location">
    <subcellularLocation>
        <location evidence="1">Membrane</location>
        <topology evidence="1">Multi-pass membrane protein</topology>
    </subcellularLocation>
</comment>
<dbReference type="EMBL" id="BJWK01000012">
    <property type="protein sequence ID" value="GEM10744.1"/>
    <property type="molecule type" value="Genomic_DNA"/>
</dbReference>
<dbReference type="Pfam" id="PF05277">
    <property type="entry name" value="DUF726"/>
    <property type="match status" value="1"/>
</dbReference>